<keyword evidence="3" id="KW-1185">Reference proteome</keyword>
<feature type="compositionally biased region" description="Polar residues" evidence="1">
    <location>
        <begin position="1"/>
        <end position="22"/>
    </location>
</feature>
<evidence type="ECO:0000256" key="1">
    <source>
        <dbReference type="SAM" id="MobiDB-lite"/>
    </source>
</evidence>
<feature type="region of interest" description="Disordered" evidence="1">
    <location>
        <begin position="1"/>
        <end position="32"/>
    </location>
</feature>
<gene>
    <name evidence="2" type="ORF">FHX74_002216</name>
</gene>
<reference evidence="2 3" key="1">
    <citation type="submission" date="2020-07" db="EMBL/GenBank/DDBJ databases">
        <title>Sequencing the genomes of 1000 actinobacteria strains.</title>
        <authorList>
            <person name="Klenk H.-P."/>
        </authorList>
    </citation>
    <scope>NUCLEOTIDE SEQUENCE [LARGE SCALE GENOMIC DNA]</scope>
    <source>
        <strain evidence="2 3">DSM 100723</strain>
    </source>
</reference>
<sequence length="75" mass="8001">MTQSQPTQAEPIQTKPTQTGTAETVPAAVPGSVVTSPARLRLRERVRQLQRPAAPAVEHVGGRPTVLRWSGLAAH</sequence>
<dbReference type="Proteomes" id="UP000523079">
    <property type="component" value="Unassembled WGS sequence"/>
</dbReference>
<organism evidence="2 3">
    <name type="scientific">Microlunatus kandeliicorticis</name>
    <dbReference type="NCBI Taxonomy" id="1759536"/>
    <lineage>
        <taxon>Bacteria</taxon>
        <taxon>Bacillati</taxon>
        <taxon>Actinomycetota</taxon>
        <taxon>Actinomycetes</taxon>
        <taxon>Propionibacteriales</taxon>
        <taxon>Propionibacteriaceae</taxon>
        <taxon>Microlunatus</taxon>
    </lineage>
</organism>
<evidence type="ECO:0000313" key="2">
    <source>
        <dbReference type="EMBL" id="MBA8794597.1"/>
    </source>
</evidence>
<dbReference type="RefSeq" id="WP_182560149.1">
    <property type="nucleotide sequence ID" value="NZ_JACGWT010000003.1"/>
</dbReference>
<comment type="caution">
    <text evidence="2">The sequence shown here is derived from an EMBL/GenBank/DDBJ whole genome shotgun (WGS) entry which is preliminary data.</text>
</comment>
<accession>A0A7W3ISV1</accession>
<name>A0A7W3ISV1_9ACTN</name>
<proteinExistence type="predicted"/>
<protein>
    <submittedName>
        <fullName evidence="2">Uncharacterized protein</fullName>
    </submittedName>
</protein>
<dbReference type="AlphaFoldDB" id="A0A7W3ISV1"/>
<dbReference type="EMBL" id="JACGWT010000003">
    <property type="protein sequence ID" value="MBA8794597.1"/>
    <property type="molecule type" value="Genomic_DNA"/>
</dbReference>
<evidence type="ECO:0000313" key="3">
    <source>
        <dbReference type="Proteomes" id="UP000523079"/>
    </source>
</evidence>